<dbReference type="AlphaFoldDB" id="S8B2I4"/>
<dbReference type="EMBL" id="KB644414">
    <property type="protein sequence ID" value="EPS33043.1"/>
    <property type="molecule type" value="Genomic_DNA"/>
</dbReference>
<evidence type="ECO:0000256" key="1">
    <source>
        <dbReference type="SAM" id="Phobius"/>
    </source>
</evidence>
<reference evidence="2 3" key="1">
    <citation type="journal article" date="2013" name="PLoS ONE">
        <title>Genomic and secretomic analyses reveal unique features of the lignocellulolytic enzyme system of Penicillium decumbens.</title>
        <authorList>
            <person name="Liu G."/>
            <person name="Zhang L."/>
            <person name="Wei X."/>
            <person name="Zou G."/>
            <person name="Qin Y."/>
            <person name="Ma L."/>
            <person name="Li J."/>
            <person name="Zheng H."/>
            <person name="Wang S."/>
            <person name="Wang C."/>
            <person name="Xun L."/>
            <person name="Zhao G.-P."/>
            <person name="Zhou Z."/>
            <person name="Qu Y."/>
        </authorList>
    </citation>
    <scope>NUCLEOTIDE SEQUENCE [LARGE SCALE GENOMIC DNA]</scope>
    <source>
        <strain evidence="3">114-2 / CGMCC 5302</strain>
    </source>
</reference>
<dbReference type="eggNOG" id="ENOG502SP9C">
    <property type="taxonomic scope" value="Eukaryota"/>
</dbReference>
<keyword evidence="1" id="KW-0812">Transmembrane</keyword>
<feature type="transmembrane region" description="Helical" evidence="1">
    <location>
        <begin position="54"/>
        <end position="72"/>
    </location>
</feature>
<dbReference type="PhylomeDB" id="S8B2I4"/>
<evidence type="ECO:0000313" key="3">
    <source>
        <dbReference type="Proteomes" id="UP000019376"/>
    </source>
</evidence>
<dbReference type="HOGENOM" id="CLU_057540_1_0_1"/>
<evidence type="ECO:0000313" key="2">
    <source>
        <dbReference type="EMBL" id="EPS33043.1"/>
    </source>
</evidence>
<feature type="transmembrane region" description="Helical" evidence="1">
    <location>
        <begin position="141"/>
        <end position="163"/>
    </location>
</feature>
<evidence type="ECO:0008006" key="4">
    <source>
        <dbReference type="Google" id="ProtNLM"/>
    </source>
</evidence>
<keyword evidence="1" id="KW-1133">Transmembrane helix</keyword>
<organism evidence="2 3">
    <name type="scientific">Penicillium oxalicum (strain 114-2 / CGMCC 5302)</name>
    <name type="common">Penicillium decumbens</name>
    <dbReference type="NCBI Taxonomy" id="933388"/>
    <lineage>
        <taxon>Eukaryota</taxon>
        <taxon>Fungi</taxon>
        <taxon>Dikarya</taxon>
        <taxon>Ascomycota</taxon>
        <taxon>Pezizomycotina</taxon>
        <taxon>Eurotiomycetes</taxon>
        <taxon>Eurotiomycetidae</taxon>
        <taxon>Eurotiales</taxon>
        <taxon>Aspergillaceae</taxon>
        <taxon>Penicillium</taxon>
    </lineage>
</organism>
<keyword evidence="3" id="KW-1185">Reference proteome</keyword>
<gene>
    <name evidence="2" type="ORF">PDE_08004</name>
</gene>
<accession>S8B2I4</accession>
<dbReference type="Proteomes" id="UP000019376">
    <property type="component" value="Unassembled WGS sequence"/>
</dbReference>
<feature type="transmembrane region" description="Helical" evidence="1">
    <location>
        <begin position="7"/>
        <end position="34"/>
    </location>
</feature>
<feature type="transmembrane region" description="Helical" evidence="1">
    <location>
        <begin position="77"/>
        <end position="99"/>
    </location>
</feature>
<proteinExistence type="predicted"/>
<dbReference type="OrthoDB" id="5342507at2759"/>
<sequence>MGAGGVVLRFFSLAIRVLQFLASAVILAIFSYYLAVLSRHDLVIPTWTKAVEGLSGAAALYSLLGAIFVCCLGGVAFFAFLAIVLDVCFIGVMIAIAVLTRRGTQSCTGFVRTPLGDGDATNRADTPAGTSFRTSCNLQKAAFAVSIIGIFFFLISILFQVLLARHHKREKRFGPSPANNYTYGTSRKWWSRKKTYPEASGGIDTLPAHPTPTDVEFGTEKQPVQKKRFGLFGRKKEPVPVADTNPAAGQNGYGYGGSAYTGNM</sequence>
<name>S8B2I4_PENO1</name>
<keyword evidence="1" id="KW-0472">Membrane</keyword>
<protein>
    <recommendedName>
        <fullName evidence="4">MARVEL domain-containing protein</fullName>
    </recommendedName>
</protein>